<dbReference type="EMBL" id="SMKQ01000164">
    <property type="protein sequence ID" value="TDD39645.1"/>
    <property type="molecule type" value="Genomic_DNA"/>
</dbReference>
<gene>
    <name evidence="2" type="ORF">E1286_34965</name>
</gene>
<reference evidence="2 3" key="1">
    <citation type="submission" date="2019-03" db="EMBL/GenBank/DDBJ databases">
        <title>Draft genome sequences of novel Actinobacteria.</title>
        <authorList>
            <person name="Sahin N."/>
            <person name="Ay H."/>
            <person name="Saygin H."/>
        </authorList>
    </citation>
    <scope>NUCLEOTIDE SEQUENCE [LARGE SCALE GENOMIC DNA]</scope>
    <source>
        <strain evidence="2 3">CH32</strain>
    </source>
</reference>
<organism evidence="2 3">
    <name type="scientific">Nonomuraea terrae</name>
    <dbReference type="NCBI Taxonomy" id="2530383"/>
    <lineage>
        <taxon>Bacteria</taxon>
        <taxon>Bacillati</taxon>
        <taxon>Actinomycetota</taxon>
        <taxon>Actinomycetes</taxon>
        <taxon>Streptosporangiales</taxon>
        <taxon>Streptosporangiaceae</taxon>
        <taxon>Nonomuraea</taxon>
    </lineage>
</organism>
<dbReference type="Proteomes" id="UP000295302">
    <property type="component" value="Unassembled WGS sequence"/>
</dbReference>
<evidence type="ECO:0000313" key="2">
    <source>
        <dbReference type="EMBL" id="TDD39645.1"/>
    </source>
</evidence>
<evidence type="ECO:0000256" key="1">
    <source>
        <dbReference type="SAM" id="MobiDB-lite"/>
    </source>
</evidence>
<feature type="region of interest" description="Disordered" evidence="1">
    <location>
        <begin position="1"/>
        <end position="49"/>
    </location>
</feature>
<accession>A0A4R4Y5R7</accession>
<sequence length="74" mass="8234">MLTTGPISEELRRARPHEVHPRGVRPGAPAFRDEEPAPSAPAEPARTVHRLRRIRQVSVQAITEIDQALSHRAS</sequence>
<proteinExistence type="predicted"/>
<dbReference type="RefSeq" id="WP_132619461.1">
    <property type="nucleotide sequence ID" value="NZ_SMKQ01000164.1"/>
</dbReference>
<comment type="caution">
    <text evidence="2">The sequence shown here is derived from an EMBL/GenBank/DDBJ whole genome shotgun (WGS) entry which is preliminary data.</text>
</comment>
<evidence type="ECO:0000313" key="3">
    <source>
        <dbReference type="Proteomes" id="UP000295302"/>
    </source>
</evidence>
<name>A0A4R4Y5R7_9ACTN</name>
<dbReference type="OrthoDB" id="3543312at2"/>
<keyword evidence="3" id="KW-1185">Reference proteome</keyword>
<dbReference type="AlphaFoldDB" id="A0A4R4Y5R7"/>
<feature type="compositionally biased region" description="Basic and acidic residues" evidence="1">
    <location>
        <begin position="9"/>
        <end position="21"/>
    </location>
</feature>
<protein>
    <submittedName>
        <fullName evidence="2">Uncharacterized protein</fullName>
    </submittedName>
</protein>